<organism evidence="3 4">
    <name type="scientific">Durusdinium trenchii</name>
    <dbReference type="NCBI Taxonomy" id="1381693"/>
    <lineage>
        <taxon>Eukaryota</taxon>
        <taxon>Sar</taxon>
        <taxon>Alveolata</taxon>
        <taxon>Dinophyceae</taxon>
        <taxon>Suessiales</taxon>
        <taxon>Symbiodiniaceae</taxon>
        <taxon>Durusdinium</taxon>
    </lineage>
</organism>
<keyword evidence="4" id="KW-1185">Reference proteome</keyword>
<evidence type="ECO:0000256" key="2">
    <source>
        <dbReference type="SAM" id="Phobius"/>
    </source>
</evidence>
<evidence type="ECO:0000256" key="1">
    <source>
        <dbReference type="SAM" id="MobiDB-lite"/>
    </source>
</evidence>
<dbReference type="Proteomes" id="UP001642464">
    <property type="component" value="Unassembled WGS sequence"/>
</dbReference>
<feature type="compositionally biased region" description="Basic and acidic residues" evidence="1">
    <location>
        <begin position="610"/>
        <end position="627"/>
    </location>
</feature>
<feature type="transmembrane region" description="Helical" evidence="2">
    <location>
        <begin position="76"/>
        <end position="99"/>
    </location>
</feature>
<feature type="compositionally biased region" description="Basic and acidic residues" evidence="1">
    <location>
        <begin position="838"/>
        <end position="847"/>
    </location>
</feature>
<evidence type="ECO:0000313" key="4">
    <source>
        <dbReference type="Proteomes" id="UP001642464"/>
    </source>
</evidence>
<feature type="region of interest" description="Disordered" evidence="1">
    <location>
        <begin position="822"/>
        <end position="863"/>
    </location>
</feature>
<keyword evidence="2" id="KW-0472">Membrane</keyword>
<keyword evidence="2" id="KW-1133">Transmembrane helix</keyword>
<feature type="region of interest" description="Disordered" evidence="1">
    <location>
        <begin position="583"/>
        <end position="646"/>
    </location>
</feature>
<reference evidence="3 4" key="1">
    <citation type="submission" date="2024-02" db="EMBL/GenBank/DDBJ databases">
        <authorList>
            <person name="Chen Y."/>
            <person name="Shah S."/>
            <person name="Dougan E. K."/>
            <person name="Thang M."/>
            <person name="Chan C."/>
        </authorList>
    </citation>
    <scope>NUCLEOTIDE SEQUENCE [LARGE SCALE GENOMIC DNA]</scope>
</reference>
<dbReference type="EMBL" id="CAXAMM010044350">
    <property type="protein sequence ID" value="CAK9114316.1"/>
    <property type="molecule type" value="Genomic_DNA"/>
</dbReference>
<protein>
    <submittedName>
        <fullName evidence="3">Uncharacterized protein</fullName>
    </submittedName>
</protein>
<feature type="region of interest" description="Disordered" evidence="1">
    <location>
        <begin position="212"/>
        <end position="233"/>
    </location>
</feature>
<comment type="caution">
    <text evidence="3">The sequence shown here is derived from an EMBL/GenBank/DDBJ whole genome shotgun (WGS) entry which is preliminary data.</text>
</comment>
<sequence>MKTPGDPQTCHSLTASFSATRVSLARARRRPAMVHPGVEFPEEVVARLLLCGHKELEQASAAPSAELLQLRPYFKLAVYGLGFVFLVELICGMYSAALIDLVGPAFSCLASALGASSPPLLDFGSASILRLLPLFALLRRSLLALLPRPQLYAFRRTFMSDAVALLVNAVKAAAGTLRLLADSLEAAADRAATAPLVEVDLRDWDLEDPSELGLGSSAAPPSSSPRATTRSGSAYEQVARSIPPLPAHCLDICGRLGGTQEEVVRARAQRAWEAGCWAKACIEGKIQKPRPTPKISQKATCYIILRGPGIVPPVRVDTAAEYFKLLPQFEEGSISHSFPSQAEGRVYCLAAGFFFPELDFSEWGYSSGPKEAFVFPLMKRKDGLMCAVPMDVFPDEVLDGGNSSGMADLIGPSKRVSLPAVLEEEDGVETPLDSEIDCLLMDFNSSILEHLRGFDPVTEGEDIVAFWPDNPDIFPEANALIMSAYSWVEEGGDRVKFYSAEEEELVAASTAGVKKGRTKVKTANPSKRVTTASLAEQLAAISEAIPSITEQLQSMASRQDKFDIMLASPQPLGQERVPAYRQAFNPPDRDAKGLPSSFLKGIGSPPRVRPAPERRVSFTGDAEKMQEDEPVALPSEPDYVASKAPEASSSSEVNAILLQQSQALTHLVAHLTSQDGLPDLGSSTSSTLSMRGSQKRDKLLADLGSRKGAFFLKVSQNAFRRLKPTEPVPASLEDFQKKGIFTKYLERQGGYSHQRDMGLVMWLLAFVADQMLAGDHAGAQEMLALAMVAIEQAAQDGMKWEEWATVALGFVKEVDLISSRRQESLGVKKQENPMGGPKKQDDKEAWKKKPRFPKKGKQEESTS</sequence>
<keyword evidence="2" id="KW-0812">Transmembrane</keyword>
<gene>
    <name evidence="3" type="ORF">SCF082_LOCUS52960</name>
</gene>
<proteinExistence type="predicted"/>
<accession>A0ABP0SPZ2</accession>
<name>A0ABP0SPZ2_9DINO</name>
<feature type="compositionally biased region" description="Low complexity" evidence="1">
    <location>
        <begin position="215"/>
        <end position="233"/>
    </location>
</feature>
<evidence type="ECO:0000313" key="3">
    <source>
        <dbReference type="EMBL" id="CAK9114316.1"/>
    </source>
</evidence>
<feature type="compositionally biased region" description="Basic and acidic residues" evidence="1">
    <location>
        <begin position="822"/>
        <end position="831"/>
    </location>
</feature>